<comment type="cofactor">
    <cofactor evidence="11">
        <name>Zn(2+)</name>
        <dbReference type="ChEBI" id="CHEBI:29105"/>
    </cofactor>
    <text evidence="11">Binds 1 zinc ion per subunit.</text>
</comment>
<dbReference type="SMART" id="SM00382">
    <property type="entry name" value="AAA"/>
    <property type="match status" value="1"/>
</dbReference>
<dbReference type="GO" id="GO:0008233">
    <property type="term" value="F:peptidase activity"/>
    <property type="evidence" value="ECO:0007669"/>
    <property type="project" value="UniProtKB-KW"/>
</dbReference>
<keyword evidence="10 11" id="KW-0472">Membrane</keyword>
<proteinExistence type="inferred from homology"/>
<evidence type="ECO:0000256" key="1">
    <source>
        <dbReference type="ARBA" id="ARBA00004370"/>
    </source>
</evidence>
<evidence type="ECO:0000313" key="17">
    <source>
        <dbReference type="Proteomes" id="UP001519289"/>
    </source>
</evidence>
<dbReference type="HAMAP" id="MF_01458">
    <property type="entry name" value="FtsH"/>
    <property type="match status" value="1"/>
</dbReference>
<feature type="domain" description="AAA+ ATPase" evidence="15">
    <location>
        <begin position="183"/>
        <end position="322"/>
    </location>
</feature>
<keyword evidence="5 11" id="KW-0547">Nucleotide-binding</keyword>
<evidence type="ECO:0000256" key="4">
    <source>
        <dbReference type="ARBA" id="ARBA00022723"/>
    </source>
</evidence>
<keyword evidence="11" id="KW-1133">Transmembrane helix</keyword>
<dbReference type="PROSITE" id="PS00674">
    <property type="entry name" value="AAA"/>
    <property type="match status" value="1"/>
</dbReference>
<dbReference type="Pfam" id="PF00004">
    <property type="entry name" value="AAA"/>
    <property type="match status" value="1"/>
</dbReference>
<evidence type="ECO:0000256" key="3">
    <source>
        <dbReference type="ARBA" id="ARBA00022670"/>
    </source>
</evidence>
<comment type="similarity">
    <text evidence="12">Belongs to the AAA ATPase family.</text>
</comment>
<sequence>MPAVVRWWVGAVLVAAALLLSRPAAAADAVPVPYSQFLRDVQARQVAGVRISGQRLDAVYRDGSLATVTLPPGEARLQTLLLQYGVRLEYAHPADPSVLRTLVRLVPPLVVLGAILWLSRRETGRGRGGLLWVEQSPARLYRPGSDAVTLRDVAGLDEVKAELQEVVDFLREPQRYAELGARIPRGILLSGPPGTGKTLLARAVAGEAGVPFFSASGSDFVELYAGTGAARVRALFARARQSAPCILFIDEIDALARQRGVSPGGGAEEREQTVNQLLVEMDGFESAEGVILIAATNRPDILDPAILRPGRFDRQLTVEPPDRKGREQILEVHARSRPLSPDVQLADVARLTPGFTGADLANLLNEAALLAVREGLREIGWRQIALALERVASGGPPRRIRYAAEDRLRVAYHEAGHAIVGLCVRGPGCLVRVTLLPYGRAYGHTLFRDGEEERLVHSRKEVLDRLAELLAGRAAEELALGEPSAGAADDLERATQLARQMVTRWGMHPEIGPLQVSEAGQGPGEESLRAVDRAMRSLVEQAAGIARSLLDARRPALDRLAAALLERERLEGAEVEALLAAGAGAPADDRVRAVGGAEALAEARGALVADTWAAFRAPDADGAEDLADAPVADAADARPAVEVLAADGRETLEEAPASDVPGERAVAEKPAARGAEA</sequence>
<dbReference type="EC" id="3.4.24.-" evidence="11"/>
<dbReference type="NCBIfam" id="TIGR01241">
    <property type="entry name" value="FtsH_fam"/>
    <property type="match status" value="1"/>
</dbReference>
<keyword evidence="8 11" id="KW-0067">ATP-binding</keyword>
<keyword evidence="7 11" id="KW-0862">Zinc</keyword>
<dbReference type="Pfam" id="PF01434">
    <property type="entry name" value="Peptidase_M41"/>
    <property type="match status" value="1"/>
</dbReference>
<feature type="binding site" evidence="11">
    <location>
        <begin position="191"/>
        <end position="198"/>
    </location>
    <ligand>
        <name>ATP</name>
        <dbReference type="ChEBI" id="CHEBI:30616"/>
    </ligand>
</feature>
<evidence type="ECO:0000256" key="6">
    <source>
        <dbReference type="ARBA" id="ARBA00022801"/>
    </source>
</evidence>
<keyword evidence="3 11" id="KW-0645">Protease</keyword>
<accession>A0ABS4JSX6</accession>
<evidence type="ECO:0000259" key="15">
    <source>
        <dbReference type="SMART" id="SM00382"/>
    </source>
</evidence>
<evidence type="ECO:0000256" key="14">
    <source>
        <dbReference type="SAM" id="SignalP"/>
    </source>
</evidence>
<dbReference type="GO" id="GO:0051301">
    <property type="term" value="P:cell division"/>
    <property type="evidence" value="ECO:0007669"/>
    <property type="project" value="UniProtKB-KW"/>
</dbReference>
<dbReference type="RefSeq" id="WP_209466768.1">
    <property type="nucleotide sequence ID" value="NZ_JAGGLG010000015.1"/>
</dbReference>
<keyword evidence="9 11" id="KW-0482">Metalloprotease</keyword>
<keyword evidence="17" id="KW-1185">Reference proteome</keyword>
<evidence type="ECO:0000256" key="2">
    <source>
        <dbReference type="ARBA" id="ARBA00010044"/>
    </source>
</evidence>
<dbReference type="Gene3D" id="3.30.720.210">
    <property type="match status" value="1"/>
</dbReference>
<comment type="function">
    <text evidence="11">Acts as a processive, ATP-dependent zinc metallopeptidase for both cytoplasmic and membrane proteins. Plays a role in the quality control of integral membrane proteins.</text>
</comment>
<dbReference type="InterPro" id="IPR027417">
    <property type="entry name" value="P-loop_NTPase"/>
</dbReference>
<dbReference type="InterPro" id="IPR003593">
    <property type="entry name" value="AAA+_ATPase"/>
</dbReference>
<keyword evidence="11" id="KW-1003">Cell membrane</keyword>
<gene>
    <name evidence="11" type="primary">ftsH</name>
    <name evidence="16" type="ORF">J2Z79_002057</name>
</gene>
<dbReference type="Gene3D" id="1.10.8.60">
    <property type="match status" value="1"/>
</dbReference>
<dbReference type="PANTHER" id="PTHR23076:SF97">
    <property type="entry name" value="ATP-DEPENDENT ZINC METALLOPROTEASE YME1L1"/>
    <property type="match status" value="1"/>
</dbReference>
<keyword evidence="6 11" id="KW-0378">Hydrolase</keyword>
<feature type="binding site" evidence="11">
    <location>
        <position position="413"/>
    </location>
    <ligand>
        <name>Zn(2+)</name>
        <dbReference type="ChEBI" id="CHEBI:29105"/>
        <note>catalytic</note>
    </ligand>
</feature>
<keyword evidence="14" id="KW-0732">Signal</keyword>
<dbReference type="InterPro" id="IPR005936">
    <property type="entry name" value="FtsH"/>
</dbReference>
<evidence type="ECO:0000256" key="12">
    <source>
        <dbReference type="RuleBase" id="RU003651"/>
    </source>
</evidence>
<feature type="chain" id="PRO_5045875111" description="ATP-dependent zinc metalloprotease FtsH" evidence="14">
    <location>
        <begin position="27"/>
        <end position="677"/>
    </location>
</feature>
<dbReference type="InterPro" id="IPR037219">
    <property type="entry name" value="Peptidase_M41-like"/>
</dbReference>
<dbReference type="Gene3D" id="3.40.50.300">
    <property type="entry name" value="P-loop containing nucleotide triphosphate hydrolases"/>
    <property type="match status" value="1"/>
</dbReference>
<keyword evidence="16" id="KW-0132">Cell division</keyword>
<dbReference type="GO" id="GO:0006508">
    <property type="term" value="P:proteolysis"/>
    <property type="evidence" value="ECO:0007669"/>
    <property type="project" value="UniProtKB-KW"/>
</dbReference>
<dbReference type="PANTHER" id="PTHR23076">
    <property type="entry name" value="METALLOPROTEASE M41 FTSH"/>
    <property type="match status" value="1"/>
</dbReference>
<evidence type="ECO:0000256" key="10">
    <source>
        <dbReference type="ARBA" id="ARBA00023136"/>
    </source>
</evidence>
<evidence type="ECO:0000256" key="9">
    <source>
        <dbReference type="ARBA" id="ARBA00023049"/>
    </source>
</evidence>
<dbReference type="InterPro" id="IPR003960">
    <property type="entry name" value="ATPase_AAA_CS"/>
</dbReference>
<protein>
    <recommendedName>
        <fullName evidence="11">ATP-dependent zinc metalloprotease FtsH</fullName>
        <ecNumber evidence="11">3.4.24.-</ecNumber>
    </recommendedName>
</protein>
<evidence type="ECO:0000256" key="13">
    <source>
        <dbReference type="SAM" id="MobiDB-lite"/>
    </source>
</evidence>
<comment type="similarity">
    <text evidence="2 11">In the C-terminal section; belongs to the peptidase M41 family.</text>
</comment>
<dbReference type="SUPFAM" id="SSF52540">
    <property type="entry name" value="P-loop containing nucleoside triphosphate hydrolases"/>
    <property type="match status" value="1"/>
</dbReference>
<feature type="signal peptide" evidence="14">
    <location>
        <begin position="1"/>
        <end position="26"/>
    </location>
</feature>
<dbReference type="InterPro" id="IPR041569">
    <property type="entry name" value="AAA_lid_3"/>
</dbReference>
<dbReference type="InterPro" id="IPR003959">
    <property type="entry name" value="ATPase_AAA_core"/>
</dbReference>
<dbReference type="Gene3D" id="1.20.58.760">
    <property type="entry name" value="Peptidase M41"/>
    <property type="match status" value="1"/>
</dbReference>
<keyword evidence="16" id="KW-0131">Cell cycle</keyword>
<keyword evidence="4 11" id="KW-0479">Metal-binding</keyword>
<name>A0ABS4JSX6_9FIRM</name>
<evidence type="ECO:0000256" key="8">
    <source>
        <dbReference type="ARBA" id="ARBA00022840"/>
    </source>
</evidence>
<dbReference type="Proteomes" id="UP001519289">
    <property type="component" value="Unassembled WGS sequence"/>
</dbReference>
<evidence type="ECO:0000313" key="16">
    <source>
        <dbReference type="EMBL" id="MBP2018642.1"/>
    </source>
</evidence>
<dbReference type="SUPFAM" id="SSF140990">
    <property type="entry name" value="FtsH protease domain-like"/>
    <property type="match status" value="1"/>
</dbReference>
<feature type="binding site" evidence="11">
    <location>
        <position position="490"/>
    </location>
    <ligand>
        <name>Zn(2+)</name>
        <dbReference type="ChEBI" id="CHEBI:29105"/>
        <note>catalytic</note>
    </ligand>
</feature>
<dbReference type="InterPro" id="IPR000642">
    <property type="entry name" value="Peptidase_M41"/>
</dbReference>
<feature type="compositionally biased region" description="Basic and acidic residues" evidence="13">
    <location>
        <begin position="661"/>
        <end position="677"/>
    </location>
</feature>
<comment type="caution">
    <text evidence="16">The sequence shown here is derived from an EMBL/GenBank/DDBJ whole genome shotgun (WGS) entry which is preliminary data.</text>
</comment>
<feature type="active site" evidence="11">
    <location>
        <position position="414"/>
    </location>
</feature>
<keyword evidence="11" id="KW-0812">Transmembrane</keyword>
<evidence type="ECO:0000256" key="11">
    <source>
        <dbReference type="HAMAP-Rule" id="MF_01458"/>
    </source>
</evidence>
<feature type="binding site" evidence="11">
    <location>
        <position position="417"/>
    </location>
    <ligand>
        <name>Zn(2+)</name>
        <dbReference type="ChEBI" id="CHEBI:29105"/>
        <note>catalytic</note>
    </ligand>
</feature>
<feature type="region of interest" description="Disordered" evidence="13">
    <location>
        <begin position="650"/>
        <end position="677"/>
    </location>
</feature>
<comment type="subunit">
    <text evidence="11">Homohexamer.</text>
</comment>
<dbReference type="Pfam" id="PF17862">
    <property type="entry name" value="AAA_lid_3"/>
    <property type="match status" value="1"/>
</dbReference>
<comment type="subcellular location">
    <subcellularLocation>
        <location evidence="11">Cell membrane</location>
        <topology evidence="11">Multi-pass membrane protein</topology>
        <orientation evidence="11">Cytoplasmic side</orientation>
    </subcellularLocation>
    <subcellularLocation>
        <location evidence="1">Membrane</location>
    </subcellularLocation>
</comment>
<organism evidence="16 17">
    <name type="scientific">Symbiobacterium terraclitae</name>
    <dbReference type="NCBI Taxonomy" id="557451"/>
    <lineage>
        <taxon>Bacteria</taxon>
        <taxon>Bacillati</taxon>
        <taxon>Bacillota</taxon>
        <taxon>Clostridia</taxon>
        <taxon>Eubacteriales</taxon>
        <taxon>Symbiobacteriaceae</taxon>
        <taxon>Symbiobacterium</taxon>
    </lineage>
</organism>
<reference evidence="16 17" key="1">
    <citation type="submission" date="2021-03" db="EMBL/GenBank/DDBJ databases">
        <title>Genomic Encyclopedia of Type Strains, Phase IV (KMG-IV): sequencing the most valuable type-strain genomes for metagenomic binning, comparative biology and taxonomic classification.</title>
        <authorList>
            <person name="Goeker M."/>
        </authorList>
    </citation>
    <scope>NUCLEOTIDE SEQUENCE [LARGE SCALE GENOMIC DNA]</scope>
    <source>
        <strain evidence="16 17">DSM 27138</strain>
    </source>
</reference>
<comment type="similarity">
    <text evidence="11">In the central section; belongs to the AAA ATPase family.</text>
</comment>
<dbReference type="CDD" id="cd19501">
    <property type="entry name" value="RecA-like_FtsH"/>
    <property type="match status" value="1"/>
</dbReference>
<evidence type="ECO:0000256" key="7">
    <source>
        <dbReference type="ARBA" id="ARBA00022833"/>
    </source>
</evidence>
<dbReference type="EMBL" id="JAGGLG010000015">
    <property type="protein sequence ID" value="MBP2018642.1"/>
    <property type="molecule type" value="Genomic_DNA"/>
</dbReference>
<evidence type="ECO:0000256" key="5">
    <source>
        <dbReference type="ARBA" id="ARBA00022741"/>
    </source>
</evidence>